<dbReference type="Proteomes" id="UP000199048">
    <property type="component" value="Unassembled WGS sequence"/>
</dbReference>
<evidence type="ECO:0008006" key="3">
    <source>
        <dbReference type="Google" id="ProtNLM"/>
    </source>
</evidence>
<dbReference type="EMBL" id="FOTK01000076">
    <property type="protein sequence ID" value="SFM92030.1"/>
    <property type="molecule type" value="Genomic_DNA"/>
</dbReference>
<evidence type="ECO:0000313" key="1">
    <source>
        <dbReference type="EMBL" id="SFM92030.1"/>
    </source>
</evidence>
<keyword evidence="2" id="KW-1185">Reference proteome</keyword>
<evidence type="ECO:0000313" key="2">
    <source>
        <dbReference type="Proteomes" id="UP000199048"/>
    </source>
</evidence>
<gene>
    <name evidence="1" type="ORF">SAMN05192568_107613</name>
</gene>
<protein>
    <recommendedName>
        <fullName evidence="3">Ribbon-helix-helix protein, copG family</fullName>
    </recommendedName>
</protein>
<dbReference type="STRING" id="582667.SAMN05192568_107613"/>
<reference evidence="2" key="1">
    <citation type="submission" date="2016-10" db="EMBL/GenBank/DDBJ databases">
        <authorList>
            <person name="Varghese N."/>
            <person name="Submissions S."/>
        </authorList>
    </citation>
    <scope>NUCLEOTIDE SEQUENCE [LARGE SCALE GENOMIC DNA]</scope>
    <source>
        <strain evidence="2">BL36</strain>
    </source>
</reference>
<accession>A0A1I4UTD0</accession>
<dbReference type="RefSeq" id="WP_092047119.1">
    <property type="nucleotide sequence ID" value="NZ_FOTK01000076.1"/>
</dbReference>
<dbReference type="AlphaFoldDB" id="A0A1I4UTD0"/>
<sequence length="62" mass="6511">MGKQRLSRTRIFRADPILDAALEAGAAREGVKVSAFLREALRNALASPPQGAGAQHPMQAAA</sequence>
<proteinExistence type="predicted"/>
<name>A0A1I4UTD0_9HYPH</name>
<organism evidence="1 2">
    <name type="scientific">Methylobacterium pseudosasicola</name>
    <dbReference type="NCBI Taxonomy" id="582667"/>
    <lineage>
        <taxon>Bacteria</taxon>
        <taxon>Pseudomonadati</taxon>
        <taxon>Pseudomonadota</taxon>
        <taxon>Alphaproteobacteria</taxon>
        <taxon>Hyphomicrobiales</taxon>
        <taxon>Methylobacteriaceae</taxon>
        <taxon>Methylobacterium</taxon>
    </lineage>
</organism>